<dbReference type="NCBIfam" id="TIGR02727">
    <property type="entry name" value="MTHFS_bact"/>
    <property type="match status" value="1"/>
</dbReference>
<dbReference type="Pfam" id="PF01812">
    <property type="entry name" value="5-FTHF_cyc-lig"/>
    <property type="match status" value="1"/>
</dbReference>
<dbReference type="InterPro" id="IPR037171">
    <property type="entry name" value="NagB/RpiA_transferase-like"/>
</dbReference>
<dbReference type="GO" id="GO:0030272">
    <property type="term" value="F:5-formyltetrahydrofolate cyclo-ligase activity"/>
    <property type="evidence" value="ECO:0007669"/>
    <property type="project" value="UniProtKB-EC"/>
</dbReference>
<dbReference type="RefSeq" id="WP_257531063.1">
    <property type="nucleotide sequence ID" value="NZ_JANKAS010000007.1"/>
</dbReference>
<comment type="similarity">
    <text evidence="1 5">Belongs to the 5-formyltetrahydrofolate cyclo-ligase family.</text>
</comment>
<comment type="caution">
    <text evidence="6">The sequence shown here is derived from an EMBL/GenBank/DDBJ whole genome shotgun (WGS) entry which is preliminary data.</text>
</comment>
<dbReference type="GO" id="GO:0035999">
    <property type="term" value="P:tetrahydrofolate interconversion"/>
    <property type="evidence" value="ECO:0007669"/>
    <property type="project" value="TreeGrafter"/>
</dbReference>
<evidence type="ECO:0000313" key="7">
    <source>
        <dbReference type="Proteomes" id="UP001205748"/>
    </source>
</evidence>
<organism evidence="6 7">
    <name type="scientific">Irregularibacter muris</name>
    <dbReference type="NCBI Taxonomy" id="1796619"/>
    <lineage>
        <taxon>Bacteria</taxon>
        <taxon>Bacillati</taxon>
        <taxon>Bacillota</taxon>
        <taxon>Clostridia</taxon>
        <taxon>Eubacteriales</taxon>
        <taxon>Eubacteriaceae</taxon>
        <taxon>Irregularibacter</taxon>
    </lineage>
</organism>
<dbReference type="Gene3D" id="3.40.50.10420">
    <property type="entry name" value="NagB/RpiA/CoA transferase-like"/>
    <property type="match status" value="1"/>
</dbReference>
<gene>
    <name evidence="6" type="ORF">NSA47_08815</name>
</gene>
<evidence type="ECO:0000256" key="4">
    <source>
        <dbReference type="PIRSR" id="PIRSR006806-1"/>
    </source>
</evidence>
<evidence type="ECO:0000256" key="3">
    <source>
        <dbReference type="ARBA" id="ARBA00022840"/>
    </source>
</evidence>
<sequence length="193" mass="22004">MNKSDIRKEIHIKINALSPQEIQEKSERMFEKLYSLPIYKNSTTIMTYVSIRNEVDTHVFIKESIHRGKNIIVPMCKPDTKELILSKLLDLDLDLERGFYGLLEPKANCIRPVEAKNLDMIVVPGLAFTEKGQRLGQGAGYYDRFLSSLSEHVPTIAPTFELQLVDALPTDSHDVPVDYILTENRLISCAEKK</sequence>
<feature type="binding site" evidence="4">
    <location>
        <begin position="134"/>
        <end position="142"/>
    </location>
    <ligand>
        <name>ATP</name>
        <dbReference type="ChEBI" id="CHEBI:30616"/>
    </ligand>
</feature>
<feature type="binding site" evidence="4">
    <location>
        <position position="49"/>
    </location>
    <ligand>
        <name>substrate</name>
    </ligand>
</feature>
<keyword evidence="7" id="KW-1185">Reference proteome</keyword>
<accession>A0AAE3HEL9</accession>
<reference evidence="6" key="1">
    <citation type="submission" date="2022-07" db="EMBL/GenBank/DDBJ databases">
        <title>Enhanced cultured diversity of the mouse gut microbiota enables custom-made synthetic communities.</title>
        <authorList>
            <person name="Afrizal A."/>
        </authorList>
    </citation>
    <scope>NUCLEOTIDE SEQUENCE</scope>
    <source>
        <strain evidence="6">DSM 28593</strain>
    </source>
</reference>
<dbReference type="PANTHER" id="PTHR23407:SF1">
    <property type="entry name" value="5-FORMYLTETRAHYDROFOLATE CYCLO-LIGASE"/>
    <property type="match status" value="1"/>
</dbReference>
<feature type="binding site" evidence="4">
    <location>
        <begin position="3"/>
        <end position="7"/>
    </location>
    <ligand>
        <name>ATP</name>
        <dbReference type="ChEBI" id="CHEBI:30616"/>
    </ligand>
</feature>
<evidence type="ECO:0000256" key="2">
    <source>
        <dbReference type="ARBA" id="ARBA00022741"/>
    </source>
</evidence>
<comment type="cofactor">
    <cofactor evidence="5">
        <name>Mg(2+)</name>
        <dbReference type="ChEBI" id="CHEBI:18420"/>
    </cofactor>
</comment>
<name>A0AAE3HEL9_9FIRM</name>
<dbReference type="InterPro" id="IPR024185">
    <property type="entry name" value="FTHF_cligase-like_sf"/>
</dbReference>
<evidence type="ECO:0000313" key="6">
    <source>
        <dbReference type="EMBL" id="MCR1899082.1"/>
    </source>
</evidence>
<evidence type="ECO:0000256" key="1">
    <source>
        <dbReference type="ARBA" id="ARBA00010638"/>
    </source>
</evidence>
<dbReference type="PIRSF" id="PIRSF006806">
    <property type="entry name" value="FTHF_cligase"/>
    <property type="match status" value="1"/>
</dbReference>
<keyword evidence="3 4" id="KW-0067">ATP-binding</keyword>
<dbReference type="GO" id="GO:0009396">
    <property type="term" value="P:folic acid-containing compound biosynthetic process"/>
    <property type="evidence" value="ECO:0007669"/>
    <property type="project" value="TreeGrafter"/>
</dbReference>
<dbReference type="GO" id="GO:0046872">
    <property type="term" value="F:metal ion binding"/>
    <property type="evidence" value="ECO:0007669"/>
    <property type="project" value="UniProtKB-KW"/>
</dbReference>
<keyword evidence="5" id="KW-0460">Magnesium</keyword>
<keyword evidence="6" id="KW-0436">Ligase</keyword>
<dbReference type="EMBL" id="JANKAS010000007">
    <property type="protein sequence ID" value="MCR1899082.1"/>
    <property type="molecule type" value="Genomic_DNA"/>
</dbReference>
<feature type="binding site" evidence="4">
    <location>
        <position position="54"/>
    </location>
    <ligand>
        <name>substrate</name>
    </ligand>
</feature>
<dbReference type="InterPro" id="IPR002698">
    <property type="entry name" value="FTHF_cligase"/>
</dbReference>
<dbReference type="GO" id="GO:0005524">
    <property type="term" value="F:ATP binding"/>
    <property type="evidence" value="ECO:0007669"/>
    <property type="project" value="UniProtKB-KW"/>
</dbReference>
<proteinExistence type="inferred from homology"/>
<dbReference type="PANTHER" id="PTHR23407">
    <property type="entry name" value="ATPASE INHIBITOR/5-FORMYLTETRAHYDROFOLATE CYCLO-LIGASE"/>
    <property type="match status" value="1"/>
</dbReference>
<dbReference type="SUPFAM" id="SSF100950">
    <property type="entry name" value="NagB/RpiA/CoA transferase-like"/>
    <property type="match status" value="1"/>
</dbReference>
<dbReference type="AlphaFoldDB" id="A0AAE3HEL9"/>
<keyword evidence="2 4" id="KW-0547">Nucleotide-binding</keyword>
<protein>
    <recommendedName>
        <fullName evidence="5">5-formyltetrahydrofolate cyclo-ligase</fullName>
        <ecNumber evidence="5">6.3.3.2</ecNumber>
    </recommendedName>
</protein>
<comment type="catalytic activity">
    <reaction evidence="5">
        <text>(6S)-5-formyl-5,6,7,8-tetrahydrofolate + ATP = (6R)-5,10-methenyltetrahydrofolate + ADP + phosphate</text>
        <dbReference type="Rhea" id="RHEA:10488"/>
        <dbReference type="ChEBI" id="CHEBI:30616"/>
        <dbReference type="ChEBI" id="CHEBI:43474"/>
        <dbReference type="ChEBI" id="CHEBI:57455"/>
        <dbReference type="ChEBI" id="CHEBI:57457"/>
        <dbReference type="ChEBI" id="CHEBI:456216"/>
        <dbReference type="EC" id="6.3.3.2"/>
    </reaction>
</comment>
<dbReference type="EC" id="6.3.3.2" evidence="5"/>
<keyword evidence="5" id="KW-0479">Metal-binding</keyword>
<dbReference type="Proteomes" id="UP001205748">
    <property type="component" value="Unassembled WGS sequence"/>
</dbReference>
<evidence type="ECO:0000256" key="5">
    <source>
        <dbReference type="RuleBase" id="RU361279"/>
    </source>
</evidence>